<dbReference type="CDD" id="cd03499">
    <property type="entry name" value="SQR_TypeC_SdhC"/>
    <property type="match status" value="1"/>
</dbReference>
<keyword evidence="5 12" id="KW-0349">Heme</keyword>
<keyword evidence="7 12" id="KW-0479">Metal-binding</keyword>
<dbReference type="Pfam" id="PF01127">
    <property type="entry name" value="Sdh_cyt"/>
    <property type="match status" value="1"/>
</dbReference>
<comment type="cofactor">
    <cofactor evidence="12">
        <name>heme</name>
        <dbReference type="ChEBI" id="CHEBI:30413"/>
    </cofactor>
    <text evidence="12">The heme is bound between the two transmembrane subunits.</text>
</comment>
<comment type="caution">
    <text evidence="14">The sequence shown here is derived from an EMBL/GenBank/DDBJ whole genome shotgun (WGS) entry which is preliminary data.</text>
</comment>
<keyword evidence="10 13" id="KW-0472">Membrane</keyword>
<dbReference type="InterPro" id="IPR034804">
    <property type="entry name" value="SQR/QFR_C/D"/>
</dbReference>
<dbReference type="InterPro" id="IPR014314">
    <property type="entry name" value="Succ_DH_cytb556"/>
</dbReference>
<feature type="binding site" description="axial binding residue" evidence="12">
    <location>
        <position position="84"/>
    </location>
    <ligand>
        <name>heme</name>
        <dbReference type="ChEBI" id="CHEBI:30413"/>
        <note>ligand shared with second transmembrane subunit</note>
    </ligand>
    <ligandPart>
        <name>Fe</name>
        <dbReference type="ChEBI" id="CHEBI:18248"/>
    </ligandPart>
</feature>
<keyword evidence="9 12" id="KW-0408">Iron</keyword>
<evidence type="ECO:0000313" key="14">
    <source>
        <dbReference type="EMBL" id="PQA88781.1"/>
    </source>
</evidence>
<dbReference type="OrthoDB" id="9799441at2"/>
<evidence type="ECO:0000256" key="11">
    <source>
        <dbReference type="ARBA" id="ARBA00025912"/>
    </source>
</evidence>
<dbReference type="Proteomes" id="UP000239504">
    <property type="component" value="Unassembled WGS sequence"/>
</dbReference>
<dbReference type="SUPFAM" id="SSF81343">
    <property type="entry name" value="Fumarate reductase respiratory complex transmembrane subunits"/>
    <property type="match status" value="1"/>
</dbReference>
<dbReference type="RefSeq" id="WP_104830019.1">
    <property type="nucleotide sequence ID" value="NZ_PJCH01000005.1"/>
</dbReference>
<dbReference type="NCBIfam" id="TIGR02970">
    <property type="entry name" value="succ_dehyd_cytB"/>
    <property type="match status" value="1"/>
</dbReference>
<organism evidence="14 15">
    <name type="scientific">Hyphococcus luteus</name>
    <dbReference type="NCBI Taxonomy" id="2058213"/>
    <lineage>
        <taxon>Bacteria</taxon>
        <taxon>Pseudomonadati</taxon>
        <taxon>Pseudomonadota</taxon>
        <taxon>Alphaproteobacteria</taxon>
        <taxon>Parvularculales</taxon>
        <taxon>Parvularculaceae</taxon>
        <taxon>Hyphococcus</taxon>
    </lineage>
</organism>
<dbReference type="InterPro" id="IPR018495">
    <property type="entry name" value="Succ_DH_cyt_bsu_CS"/>
</dbReference>
<keyword evidence="15" id="KW-1185">Reference proteome</keyword>
<dbReference type="PANTHER" id="PTHR10978:SF5">
    <property type="entry name" value="SUCCINATE DEHYDROGENASE CYTOCHROME B560 SUBUNIT, MITOCHONDRIAL"/>
    <property type="match status" value="1"/>
</dbReference>
<keyword evidence="6 13" id="KW-0812">Transmembrane</keyword>
<feature type="transmembrane region" description="Helical" evidence="13">
    <location>
        <begin position="35"/>
        <end position="57"/>
    </location>
</feature>
<evidence type="ECO:0000256" key="1">
    <source>
        <dbReference type="ARBA" id="ARBA00004050"/>
    </source>
</evidence>
<evidence type="ECO:0000256" key="6">
    <source>
        <dbReference type="ARBA" id="ARBA00022692"/>
    </source>
</evidence>
<proteinExistence type="inferred from homology"/>
<dbReference type="GO" id="GO:0016020">
    <property type="term" value="C:membrane"/>
    <property type="evidence" value="ECO:0007669"/>
    <property type="project" value="UniProtKB-SubCell"/>
</dbReference>
<gene>
    <name evidence="14" type="primary">sdhC</name>
    <name evidence="14" type="ORF">CW354_06485</name>
</gene>
<dbReference type="PIRSF" id="PIRSF000178">
    <property type="entry name" value="SDH_cyt_b560"/>
    <property type="match status" value="1"/>
</dbReference>
<comment type="function">
    <text evidence="1">Membrane-anchoring subunit of succinate dehydrogenase (SDH).</text>
</comment>
<sequence>MADSAQTARPLSPHLQIWRFTVTMAASITHRATGAVLYGGSLLLAVWTYALAFSPSLFSAVSGFVTSPVGFIIVAGYVWSLSFHLMNGLRHLYWDSGRGLAVPTATKTAWAVYIGSVILAAIILWAGYAGMGA</sequence>
<evidence type="ECO:0000256" key="10">
    <source>
        <dbReference type="ARBA" id="ARBA00023136"/>
    </source>
</evidence>
<evidence type="ECO:0000256" key="13">
    <source>
        <dbReference type="SAM" id="Phobius"/>
    </source>
</evidence>
<name>A0A2S7K8G2_9PROT</name>
<evidence type="ECO:0000256" key="7">
    <source>
        <dbReference type="ARBA" id="ARBA00022723"/>
    </source>
</evidence>
<dbReference type="PANTHER" id="PTHR10978">
    <property type="entry name" value="SUCCINATE DEHYDROGENASE CYTOCHROME B560 SUBUNIT"/>
    <property type="match status" value="1"/>
</dbReference>
<comment type="subcellular location">
    <subcellularLocation>
        <location evidence="2">Membrane</location>
        <topology evidence="2">Multi-pass membrane protein</topology>
    </subcellularLocation>
</comment>
<evidence type="ECO:0000256" key="5">
    <source>
        <dbReference type="ARBA" id="ARBA00022617"/>
    </source>
</evidence>
<evidence type="ECO:0000256" key="2">
    <source>
        <dbReference type="ARBA" id="ARBA00004141"/>
    </source>
</evidence>
<evidence type="ECO:0000256" key="8">
    <source>
        <dbReference type="ARBA" id="ARBA00022989"/>
    </source>
</evidence>
<dbReference type="GO" id="GO:0009055">
    <property type="term" value="F:electron transfer activity"/>
    <property type="evidence" value="ECO:0007669"/>
    <property type="project" value="InterPro"/>
</dbReference>
<reference evidence="14 15" key="1">
    <citation type="submission" date="2017-12" db="EMBL/GenBank/DDBJ databases">
        <authorList>
            <person name="Hurst M.R.H."/>
        </authorList>
    </citation>
    <scope>NUCLEOTIDE SEQUENCE [LARGE SCALE GENOMIC DNA]</scope>
    <source>
        <strain evidence="14 15">SY-3-19</strain>
    </source>
</reference>
<dbReference type="AlphaFoldDB" id="A0A2S7K8G2"/>
<protein>
    <recommendedName>
        <fullName evidence="4">Succinate dehydrogenase cytochrome b556 subunit</fullName>
    </recommendedName>
</protein>
<evidence type="ECO:0000256" key="3">
    <source>
        <dbReference type="ARBA" id="ARBA00007244"/>
    </source>
</evidence>
<evidence type="ECO:0000313" key="15">
    <source>
        <dbReference type="Proteomes" id="UP000239504"/>
    </source>
</evidence>
<dbReference type="PROSITE" id="PS01001">
    <property type="entry name" value="SDH_CYT_2"/>
    <property type="match status" value="1"/>
</dbReference>
<dbReference type="GO" id="GO:0006099">
    <property type="term" value="P:tricarboxylic acid cycle"/>
    <property type="evidence" value="ECO:0007669"/>
    <property type="project" value="InterPro"/>
</dbReference>
<feature type="transmembrane region" description="Helical" evidence="13">
    <location>
        <begin position="69"/>
        <end position="89"/>
    </location>
</feature>
<dbReference type="InterPro" id="IPR000701">
    <property type="entry name" value="SuccDH_FuR_B_TM-su"/>
</dbReference>
<comment type="subunit">
    <text evidence="11">Part of an enzyme complex containing four subunits: a flavoprotein, an iron-sulfur protein, plus two membrane-anchoring proteins, SdhC and SdhD. The complex can form homotrimers.</text>
</comment>
<dbReference type="EMBL" id="PJCH01000005">
    <property type="protein sequence ID" value="PQA88781.1"/>
    <property type="molecule type" value="Genomic_DNA"/>
</dbReference>
<dbReference type="GO" id="GO:0046872">
    <property type="term" value="F:metal ion binding"/>
    <property type="evidence" value="ECO:0007669"/>
    <property type="project" value="UniProtKB-KW"/>
</dbReference>
<keyword evidence="8 13" id="KW-1133">Transmembrane helix</keyword>
<accession>A0A2S7K8G2</accession>
<feature type="transmembrane region" description="Helical" evidence="13">
    <location>
        <begin position="110"/>
        <end position="128"/>
    </location>
</feature>
<comment type="similarity">
    <text evidence="3">Belongs to the cytochrome b560 family.</text>
</comment>
<dbReference type="PROSITE" id="PS01000">
    <property type="entry name" value="SDH_CYT_1"/>
    <property type="match status" value="1"/>
</dbReference>
<dbReference type="Gene3D" id="1.20.1300.10">
    <property type="entry name" value="Fumarate reductase/succinate dehydrogenase, transmembrane subunit"/>
    <property type="match status" value="1"/>
</dbReference>
<evidence type="ECO:0000256" key="4">
    <source>
        <dbReference type="ARBA" id="ARBA00020076"/>
    </source>
</evidence>
<evidence type="ECO:0000256" key="12">
    <source>
        <dbReference type="PIRSR" id="PIRSR000178-1"/>
    </source>
</evidence>
<evidence type="ECO:0000256" key="9">
    <source>
        <dbReference type="ARBA" id="ARBA00023004"/>
    </source>
</evidence>